<evidence type="ECO:0000256" key="2">
    <source>
        <dbReference type="SAM" id="MobiDB-lite"/>
    </source>
</evidence>
<feature type="signal peptide" evidence="3">
    <location>
        <begin position="1"/>
        <end position="27"/>
    </location>
</feature>
<evidence type="ECO:0000313" key="4">
    <source>
        <dbReference type="EMBL" id="MBD2848550.1"/>
    </source>
</evidence>
<dbReference type="EMBL" id="JACXIZ010000074">
    <property type="protein sequence ID" value="MBD2848550.1"/>
    <property type="molecule type" value="Genomic_DNA"/>
</dbReference>
<dbReference type="SUPFAM" id="SSF53850">
    <property type="entry name" value="Periplasmic binding protein-like II"/>
    <property type="match status" value="1"/>
</dbReference>
<reference evidence="4" key="1">
    <citation type="submission" date="2020-09" db="EMBL/GenBank/DDBJ databases">
        <title>A novel bacterium of genus Paenibacillus, isolated from South China Sea.</title>
        <authorList>
            <person name="Huang H."/>
            <person name="Mo K."/>
            <person name="Hu Y."/>
        </authorList>
    </citation>
    <scope>NUCLEOTIDE SEQUENCE</scope>
    <source>
        <strain evidence="4">IB182496</strain>
    </source>
</reference>
<name>A0A927GUV1_9BACL</name>
<accession>A0A927GUV1</accession>
<dbReference type="AlphaFoldDB" id="A0A927GUV1"/>
<dbReference type="PANTHER" id="PTHR43649">
    <property type="entry name" value="ARABINOSE-BINDING PROTEIN-RELATED"/>
    <property type="match status" value="1"/>
</dbReference>
<dbReference type="Proteomes" id="UP000621560">
    <property type="component" value="Unassembled WGS sequence"/>
</dbReference>
<dbReference type="PROSITE" id="PS51257">
    <property type="entry name" value="PROKAR_LIPOPROTEIN"/>
    <property type="match status" value="1"/>
</dbReference>
<dbReference type="Gene3D" id="3.40.190.10">
    <property type="entry name" value="Periplasmic binding protein-like II"/>
    <property type="match status" value="2"/>
</dbReference>
<feature type="region of interest" description="Disordered" evidence="2">
    <location>
        <begin position="37"/>
        <end position="57"/>
    </location>
</feature>
<comment type="caution">
    <text evidence="4">The sequence shown here is derived from an EMBL/GenBank/DDBJ whole genome shotgun (WGS) entry which is preliminary data.</text>
</comment>
<feature type="chain" id="PRO_5037495854" evidence="3">
    <location>
        <begin position="28"/>
        <end position="527"/>
    </location>
</feature>
<dbReference type="RefSeq" id="WP_190921645.1">
    <property type="nucleotide sequence ID" value="NZ_JACXIZ010000074.1"/>
</dbReference>
<evidence type="ECO:0000256" key="1">
    <source>
        <dbReference type="ARBA" id="ARBA00022729"/>
    </source>
</evidence>
<dbReference type="InterPro" id="IPR050490">
    <property type="entry name" value="Bact_solute-bd_prot1"/>
</dbReference>
<gene>
    <name evidence="4" type="ORF">IDH44_25510</name>
</gene>
<sequence length="527" mass="57628">MNRGQKRLTWLLAAALALVLAAGCAGNANNGAAGNGGNDTGNGASDGTATGGSGSNAEEPLEIQMFAGLYNEVPDMDNAFWTEWQARTNTKLNVEWVPSGDLDTKLDLLLASAELPEVLAAPNFRRPTLVNAIKSGAFWDLTPFLGDFSAYPNLRDNVVDNAYKYRTIDGKIYSLPGSRSPIDIGIKIRKDWLDKLNIPVPTTLDEYEAALKQLVEGDPDGNGQDDTLGLIGGGVIVSDGDESFAAGFGALDPAYNDEGGLIYTQLNPKYTEMIEWFRGLYADGVLSQEFSVMKRTQSEELYKTGRAASYARSIWWDKEWEDSNKKNGQPDAEIMNLTMEGPGGTAVALTTGGNGAFLISKKVPEEKVWRLLDYFEQSASQELTDLAYYGIEGVHHTVEDDQKVLNEQGVLEINTTSKQVGVLASLKYGKVVSASGSKAYNEAKIAEVEHFDQVGTVNPFGYLMSDTWNNVWARYESEWKSMVTQAIVGQITIDEYKAFIAKINALPEAKQAYQEFAEGYAAFHEQQ</sequence>
<proteinExistence type="predicted"/>
<protein>
    <submittedName>
        <fullName evidence="4">Extracellular solute-binding protein</fullName>
    </submittedName>
</protein>
<evidence type="ECO:0000256" key="3">
    <source>
        <dbReference type="SAM" id="SignalP"/>
    </source>
</evidence>
<evidence type="ECO:0000313" key="5">
    <source>
        <dbReference type="Proteomes" id="UP000621560"/>
    </source>
</evidence>
<organism evidence="4 5">
    <name type="scientific">Paenibacillus sabuli</name>
    <dbReference type="NCBI Taxonomy" id="2772509"/>
    <lineage>
        <taxon>Bacteria</taxon>
        <taxon>Bacillati</taxon>
        <taxon>Bacillota</taxon>
        <taxon>Bacilli</taxon>
        <taxon>Bacillales</taxon>
        <taxon>Paenibacillaceae</taxon>
        <taxon>Paenibacillus</taxon>
    </lineage>
</organism>
<keyword evidence="1 3" id="KW-0732">Signal</keyword>
<keyword evidence="5" id="KW-1185">Reference proteome</keyword>
<dbReference type="PANTHER" id="PTHR43649:SF33">
    <property type="entry name" value="POLYGALACTURONAN_RHAMNOGALACTURONAN-BINDING PROTEIN YTCQ"/>
    <property type="match status" value="1"/>
</dbReference>